<reference evidence="1" key="1">
    <citation type="submission" date="2016-05" db="EMBL/GenBank/DDBJ databases">
        <authorList>
            <person name="Lavstsen T."/>
            <person name="Jespersen J.S."/>
        </authorList>
    </citation>
    <scope>NUCLEOTIDE SEQUENCE</scope>
    <source>
        <tissue evidence="1">Brain</tissue>
    </source>
</reference>
<dbReference type="AlphaFoldDB" id="A0A1A8RV78"/>
<evidence type="ECO:0000313" key="1">
    <source>
        <dbReference type="EMBL" id="SBS09617.1"/>
    </source>
</evidence>
<name>A0A1A8RV78_9TELE</name>
<organism evidence="1">
    <name type="scientific">Nothobranchius rachovii</name>
    <name type="common">bluefin notho</name>
    <dbReference type="NCBI Taxonomy" id="451742"/>
    <lineage>
        <taxon>Eukaryota</taxon>
        <taxon>Metazoa</taxon>
        <taxon>Chordata</taxon>
        <taxon>Craniata</taxon>
        <taxon>Vertebrata</taxon>
        <taxon>Euteleostomi</taxon>
        <taxon>Actinopterygii</taxon>
        <taxon>Neopterygii</taxon>
        <taxon>Teleostei</taxon>
        <taxon>Neoteleostei</taxon>
        <taxon>Acanthomorphata</taxon>
        <taxon>Ovalentaria</taxon>
        <taxon>Atherinomorphae</taxon>
        <taxon>Cyprinodontiformes</taxon>
        <taxon>Nothobranchiidae</taxon>
        <taxon>Nothobranchius</taxon>
    </lineage>
</organism>
<accession>A0A1A8RV78</accession>
<proteinExistence type="predicted"/>
<protein>
    <submittedName>
        <fullName evidence="1">Uncharacterized protein</fullName>
    </submittedName>
</protein>
<sequence>MVHILSQDSGYVFTRSTNKNLLNAAGGSVFNEAGLWLMTCRFSVDDEHQRHNADVWGQKRITSVSFAVMDSASSWWDTPARTALLHRQERLIRIFRYPCVWSLIGMSLRKFMS</sequence>
<reference evidence="1" key="2">
    <citation type="submission" date="2016-06" db="EMBL/GenBank/DDBJ databases">
        <title>The genome of a short-lived fish provides insights into sex chromosome evolution and the genetic control of aging.</title>
        <authorList>
            <person name="Reichwald K."/>
            <person name="Felder M."/>
            <person name="Petzold A."/>
            <person name="Koch P."/>
            <person name="Groth M."/>
            <person name="Platzer M."/>
        </authorList>
    </citation>
    <scope>NUCLEOTIDE SEQUENCE</scope>
    <source>
        <tissue evidence="1">Brain</tissue>
    </source>
</reference>
<dbReference type="EMBL" id="HAEI01010088">
    <property type="protein sequence ID" value="SBS09617.1"/>
    <property type="molecule type" value="Transcribed_RNA"/>
</dbReference>
<gene>
    <name evidence="1" type="primary">Nfu_g_1_005985</name>
</gene>